<sequence length="269" mass="30266">MYSFSAHLRKHPSDEVPDDKATHVIPTTGVAGELVSEKTQTPVSGGSIRRNIKATVLTFRVIVDRPNMARVQLLLCNISDRALYFKLKSNVGSNVSVRPFSSSIISVLRGIYDTCDGEIPPHAQVRLVLTWTRPSNYQHWRDVPSPKLLITTRFMDAKSDSDASTTSIRLIARVSTTKTCHASNPPVEQLLLDAVGKTENMEVSSYVAFYFHIFWMEINVLEEVGKIGNDRSGVTNAIQLRKKCLGTLALIYTYQNYFLNFWIEFVSIH</sequence>
<name>A0A0K0DHX1_ANGCA</name>
<dbReference type="Proteomes" id="UP000035642">
    <property type="component" value="Unassembled WGS sequence"/>
</dbReference>
<keyword evidence="2" id="KW-1185">Reference proteome</keyword>
<dbReference type="STRING" id="6313.A0A0K0DHX1"/>
<evidence type="ECO:0000313" key="2">
    <source>
        <dbReference type="Proteomes" id="UP000035642"/>
    </source>
</evidence>
<organism evidence="2 3">
    <name type="scientific">Angiostrongylus cantonensis</name>
    <name type="common">Rat lungworm</name>
    <dbReference type="NCBI Taxonomy" id="6313"/>
    <lineage>
        <taxon>Eukaryota</taxon>
        <taxon>Metazoa</taxon>
        <taxon>Ecdysozoa</taxon>
        <taxon>Nematoda</taxon>
        <taxon>Chromadorea</taxon>
        <taxon>Rhabditida</taxon>
        <taxon>Rhabditina</taxon>
        <taxon>Rhabditomorpha</taxon>
        <taxon>Strongyloidea</taxon>
        <taxon>Metastrongylidae</taxon>
        <taxon>Angiostrongylus</taxon>
    </lineage>
</organism>
<evidence type="ECO:0000313" key="3">
    <source>
        <dbReference type="WBParaSite" id="ACAC_0001083301-mRNA-1"/>
    </source>
</evidence>
<dbReference type="AlphaFoldDB" id="A0A0K0DHX1"/>
<proteinExistence type="predicted"/>
<reference evidence="2" key="1">
    <citation type="submission" date="2012-09" db="EMBL/GenBank/DDBJ databases">
        <authorList>
            <person name="Martin A.A."/>
        </authorList>
    </citation>
    <scope>NUCLEOTIDE SEQUENCE</scope>
</reference>
<feature type="region of interest" description="Disordered" evidence="1">
    <location>
        <begin position="1"/>
        <end position="22"/>
    </location>
</feature>
<feature type="compositionally biased region" description="Basic and acidic residues" evidence="1">
    <location>
        <begin position="11"/>
        <end position="22"/>
    </location>
</feature>
<reference evidence="3" key="2">
    <citation type="submission" date="2016-04" db="UniProtKB">
        <authorList>
            <consortium name="WormBaseParasite"/>
        </authorList>
    </citation>
    <scope>IDENTIFICATION</scope>
</reference>
<evidence type="ECO:0000256" key="1">
    <source>
        <dbReference type="SAM" id="MobiDB-lite"/>
    </source>
</evidence>
<dbReference type="WBParaSite" id="ACAC_0001083301-mRNA-1">
    <property type="protein sequence ID" value="ACAC_0001083301-mRNA-1"/>
    <property type="gene ID" value="ACAC_0001083301"/>
</dbReference>
<accession>A0A0K0DHX1</accession>
<protein>
    <submittedName>
        <fullName evidence="3">DUF667 domain-containing protein</fullName>
    </submittedName>
</protein>